<dbReference type="AlphaFoldDB" id="A0A4Y2LIB1"/>
<name>A0A4Y2LIB1_ARAVE</name>
<evidence type="ECO:0000313" key="2">
    <source>
        <dbReference type="Proteomes" id="UP000499080"/>
    </source>
</evidence>
<sequence>MRHFGAIPDENPSLSDKNTFIGRSLCDQVSMKGLSMADDILLLGKCIRFSIFGFLGEPRNPSLLLTRKRLLPPRLNSGSSNRGMDMETNWILSYRHENPPPQTPDMPVAVVMETGYSTAFGG</sequence>
<organism evidence="1 2">
    <name type="scientific">Araneus ventricosus</name>
    <name type="common">Orbweaver spider</name>
    <name type="synonym">Epeira ventricosa</name>
    <dbReference type="NCBI Taxonomy" id="182803"/>
    <lineage>
        <taxon>Eukaryota</taxon>
        <taxon>Metazoa</taxon>
        <taxon>Ecdysozoa</taxon>
        <taxon>Arthropoda</taxon>
        <taxon>Chelicerata</taxon>
        <taxon>Arachnida</taxon>
        <taxon>Araneae</taxon>
        <taxon>Araneomorphae</taxon>
        <taxon>Entelegynae</taxon>
        <taxon>Araneoidea</taxon>
        <taxon>Araneidae</taxon>
        <taxon>Araneus</taxon>
    </lineage>
</organism>
<dbReference type="Proteomes" id="UP000499080">
    <property type="component" value="Unassembled WGS sequence"/>
</dbReference>
<protein>
    <submittedName>
        <fullName evidence="1">Uncharacterized protein</fullName>
    </submittedName>
</protein>
<accession>A0A4Y2LIB1</accession>
<reference evidence="1 2" key="1">
    <citation type="journal article" date="2019" name="Sci. Rep.">
        <title>Orb-weaving spider Araneus ventricosus genome elucidates the spidroin gene catalogue.</title>
        <authorList>
            <person name="Kono N."/>
            <person name="Nakamura H."/>
            <person name="Ohtoshi R."/>
            <person name="Moran D.A.P."/>
            <person name="Shinohara A."/>
            <person name="Yoshida Y."/>
            <person name="Fujiwara M."/>
            <person name="Mori M."/>
            <person name="Tomita M."/>
            <person name="Arakawa K."/>
        </authorList>
    </citation>
    <scope>NUCLEOTIDE SEQUENCE [LARGE SCALE GENOMIC DNA]</scope>
</reference>
<dbReference type="EMBL" id="BGPR01005844">
    <property type="protein sequence ID" value="GBN13920.1"/>
    <property type="molecule type" value="Genomic_DNA"/>
</dbReference>
<keyword evidence="2" id="KW-1185">Reference proteome</keyword>
<proteinExistence type="predicted"/>
<evidence type="ECO:0000313" key="1">
    <source>
        <dbReference type="EMBL" id="GBN13920.1"/>
    </source>
</evidence>
<comment type="caution">
    <text evidence="1">The sequence shown here is derived from an EMBL/GenBank/DDBJ whole genome shotgun (WGS) entry which is preliminary data.</text>
</comment>
<gene>
    <name evidence="1" type="ORF">AVEN_139706_1</name>
</gene>